<accession>A0AAP0PRK6</accession>
<proteinExistence type="predicted"/>
<feature type="compositionally biased region" description="Basic residues" evidence="1">
    <location>
        <begin position="208"/>
        <end position="218"/>
    </location>
</feature>
<dbReference type="EMBL" id="JBBNAF010000004">
    <property type="protein sequence ID" value="KAK9150371.1"/>
    <property type="molecule type" value="Genomic_DNA"/>
</dbReference>
<comment type="caution">
    <text evidence="2">The sequence shown here is derived from an EMBL/GenBank/DDBJ whole genome shotgun (WGS) entry which is preliminary data.</text>
</comment>
<gene>
    <name evidence="2" type="ORF">Syun_008680</name>
</gene>
<organism evidence="2 3">
    <name type="scientific">Stephania yunnanensis</name>
    <dbReference type="NCBI Taxonomy" id="152371"/>
    <lineage>
        <taxon>Eukaryota</taxon>
        <taxon>Viridiplantae</taxon>
        <taxon>Streptophyta</taxon>
        <taxon>Embryophyta</taxon>
        <taxon>Tracheophyta</taxon>
        <taxon>Spermatophyta</taxon>
        <taxon>Magnoliopsida</taxon>
        <taxon>Ranunculales</taxon>
        <taxon>Menispermaceae</taxon>
        <taxon>Menispermoideae</taxon>
        <taxon>Cissampelideae</taxon>
        <taxon>Stephania</taxon>
    </lineage>
</organism>
<evidence type="ECO:0000256" key="1">
    <source>
        <dbReference type="SAM" id="MobiDB-lite"/>
    </source>
</evidence>
<evidence type="ECO:0000313" key="3">
    <source>
        <dbReference type="Proteomes" id="UP001420932"/>
    </source>
</evidence>
<sequence length="276" mass="29805">MRRRIRDHDTYRGGTLFPALSRGNIYGSHQDAQHVPHFLPTQLIDDVVTLDALPDSNTNSFGRRNSRARVRLYPTSIQNSDELGCVVPSVILRCLTIFRATKVRSERLHQVSLSLSAAPSLSDTSHRLLLPVVCPSSSSLSSGQLRCHQRIPAPSATAGRAFRASAAPRRDPCAVTAPAPHRPDPPGSASPGSRPTDPASSRAIAAPRQRRPALRPLRRASTPPAAVRARRPRPPPAGRAFRASRQPPAGRAFRASAAQIPCSPSPLLVCGPEREL</sequence>
<keyword evidence="3" id="KW-1185">Reference proteome</keyword>
<reference evidence="2 3" key="1">
    <citation type="submission" date="2024-01" db="EMBL/GenBank/DDBJ databases">
        <title>Genome assemblies of Stephania.</title>
        <authorList>
            <person name="Yang L."/>
        </authorList>
    </citation>
    <scope>NUCLEOTIDE SEQUENCE [LARGE SCALE GENOMIC DNA]</scope>
    <source>
        <strain evidence="2">YNDBR</strain>
        <tissue evidence="2">Leaf</tissue>
    </source>
</reference>
<protein>
    <submittedName>
        <fullName evidence="2">Uncharacterized protein</fullName>
    </submittedName>
</protein>
<dbReference type="AlphaFoldDB" id="A0AAP0PRK6"/>
<dbReference type="Proteomes" id="UP001420932">
    <property type="component" value="Unassembled WGS sequence"/>
</dbReference>
<name>A0AAP0PRK6_9MAGN</name>
<evidence type="ECO:0000313" key="2">
    <source>
        <dbReference type="EMBL" id="KAK9150371.1"/>
    </source>
</evidence>
<feature type="compositionally biased region" description="Low complexity" evidence="1">
    <location>
        <begin position="198"/>
        <end position="207"/>
    </location>
</feature>
<feature type="region of interest" description="Disordered" evidence="1">
    <location>
        <begin position="156"/>
        <end position="258"/>
    </location>
</feature>
<feature type="compositionally biased region" description="Low complexity" evidence="1">
    <location>
        <begin position="156"/>
        <end position="167"/>
    </location>
</feature>